<name>A0ACB5TKN4_AMBMO</name>
<evidence type="ECO:0000313" key="2">
    <source>
        <dbReference type="Proteomes" id="UP001165064"/>
    </source>
</evidence>
<accession>A0ACB5TKN4</accession>
<evidence type="ECO:0000313" key="1">
    <source>
        <dbReference type="EMBL" id="GME90507.1"/>
    </source>
</evidence>
<sequence length="386" mass="42885">MTVQFASIMLTAVENLENLSNLQLFLQRLGRMHMRVFNVKNDYFEQMGESLLVVLMKRVPDLPTVQLWMRLYCFLANSMMNAISDDFTLSEDSVRSSNPTIYVSEAYERRHSSVSAQEIEQPSHSAQQDNERDSQETIAEEDEDELENGKRSGTHEEILFNLDPRIAHTTQIKKKRGSVLEMTLPKYSRSGSVNQLNRIRSNRSTSAASIASESSGIDPLDRESTFNESDIISMGSNNNYSRSRENLVGRRSRNGSTNPNGSASRQGSYPHISDVPHAQSAEVLHANDIQEEKEKEKKDDSGSAHEDEDDIGADTQTLTSNGDDGDTASVMAAAKRRTLNPLASTVMKSRSRDYVAGATGVGLGKQKTSGGLGFKMFHRFRTGSES</sequence>
<reference evidence="1" key="1">
    <citation type="submission" date="2023-04" db="EMBL/GenBank/DDBJ databases">
        <title>Ambrosiozyma monospora NBRC 10751.</title>
        <authorList>
            <person name="Ichikawa N."/>
            <person name="Sato H."/>
            <person name="Tonouchi N."/>
        </authorList>
    </citation>
    <scope>NUCLEOTIDE SEQUENCE</scope>
    <source>
        <strain evidence="1">NBRC 10751</strain>
    </source>
</reference>
<dbReference type="Proteomes" id="UP001165064">
    <property type="component" value="Unassembled WGS sequence"/>
</dbReference>
<dbReference type="EMBL" id="BSXS01007843">
    <property type="protein sequence ID" value="GME90507.1"/>
    <property type="molecule type" value="Genomic_DNA"/>
</dbReference>
<comment type="caution">
    <text evidence="1">The sequence shown here is derived from an EMBL/GenBank/DDBJ whole genome shotgun (WGS) entry which is preliminary data.</text>
</comment>
<organism evidence="1 2">
    <name type="scientific">Ambrosiozyma monospora</name>
    <name type="common">Yeast</name>
    <name type="synonym">Endomycopsis monosporus</name>
    <dbReference type="NCBI Taxonomy" id="43982"/>
    <lineage>
        <taxon>Eukaryota</taxon>
        <taxon>Fungi</taxon>
        <taxon>Dikarya</taxon>
        <taxon>Ascomycota</taxon>
        <taxon>Saccharomycotina</taxon>
        <taxon>Pichiomycetes</taxon>
        <taxon>Pichiales</taxon>
        <taxon>Pichiaceae</taxon>
        <taxon>Ambrosiozyma</taxon>
    </lineage>
</organism>
<proteinExistence type="predicted"/>
<keyword evidence="2" id="KW-1185">Reference proteome</keyword>
<gene>
    <name evidence="1" type="ORF">Amon02_000871900</name>
</gene>
<protein>
    <submittedName>
        <fullName evidence="1">Unnamed protein product</fullName>
    </submittedName>
</protein>